<dbReference type="InterPro" id="IPR036465">
    <property type="entry name" value="vWFA_dom_sf"/>
</dbReference>
<organism evidence="1">
    <name type="scientific">Spumella elongata</name>
    <dbReference type="NCBI Taxonomy" id="89044"/>
    <lineage>
        <taxon>Eukaryota</taxon>
        <taxon>Sar</taxon>
        <taxon>Stramenopiles</taxon>
        <taxon>Ochrophyta</taxon>
        <taxon>Chrysophyceae</taxon>
        <taxon>Chromulinales</taxon>
        <taxon>Chromulinaceae</taxon>
        <taxon>Spumella</taxon>
    </lineage>
</organism>
<dbReference type="SUPFAM" id="SSF53300">
    <property type="entry name" value="vWA-like"/>
    <property type="match status" value="1"/>
</dbReference>
<dbReference type="Gene3D" id="3.40.50.410">
    <property type="entry name" value="von Willebrand factor, type A domain"/>
    <property type="match status" value="1"/>
</dbReference>
<reference evidence="1" key="1">
    <citation type="submission" date="2021-01" db="EMBL/GenBank/DDBJ databases">
        <authorList>
            <person name="Corre E."/>
            <person name="Pelletier E."/>
            <person name="Niang G."/>
            <person name="Scheremetjew M."/>
            <person name="Finn R."/>
            <person name="Kale V."/>
            <person name="Holt S."/>
            <person name="Cochrane G."/>
            <person name="Meng A."/>
            <person name="Brown T."/>
            <person name="Cohen L."/>
        </authorList>
    </citation>
    <scope>NUCLEOTIDE SEQUENCE</scope>
    <source>
        <strain evidence="1">CCAP 955/1</strain>
    </source>
</reference>
<evidence type="ECO:0000313" key="1">
    <source>
        <dbReference type="EMBL" id="CAE0281355.1"/>
    </source>
</evidence>
<dbReference type="AlphaFoldDB" id="A0A7S3H0D9"/>
<gene>
    <name evidence="1" type="ORF">SELO1098_LOCUS10189</name>
</gene>
<name>A0A7S3H0D9_9STRA</name>
<accession>A0A7S3H0D9</accession>
<sequence length="371" mass="40954">MASINKNPTYVEAIPVDAFVPQAAPVASAPSAPAMEATNVRAPVNEAGAREFLTANKWPAGLQDTFVQNLHRIPIRFFICDDSGSMIASDGHRLMTSGNNSKFLQCTRWQELTDALKFHANIAHAAGAPSEFRLLNGSPPIMIGESDANENDRLSTLMTILDQSPGGGTPLCRHIREVTDKIRSMEGQLRAAGQKACVIIATDGESSDGDIITAMQPLRALPVWVVVRLCTDEDRIVEYWNNIDSQLELDMDVLDDLSGEAGEVNENNSWLTYAEPMHRLREFGVLIKEIDMMDSNKLSLDQIRRFCAIIYGGKEDSYPHPELDFPAFLSAVHKHNKKVGKVFDPVTLKPRDWVDEARLKAIAHPSGCTVM</sequence>
<proteinExistence type="predicted"/>
<protein>
    <recommendedName>
        <fullName evidence="2">VWFA domain-containing protein</fullName>
    </recommendedName>
</protein>
<dbReference type="EMBL" id="HBIC01020445">
    <property type="protein sequence ID" value="CAE0281355.1"/>
    <property type="molecule type" value="Transcribed_RNA"/>
</dbReference>
<evidence type="ECO:0008006" key="2">
    <source>
        <dbReference type="Google" id="ProtNLM"/>
    </source>
</evidence>